<comment type="function">
    <text evidence="2">Hydrolase that can remove 'Lys-48'-linked conjugated ubiquitin from proteins.</text>
</comment>
<keyword evidence="4" id="KW-1185">Reference proteome</keyword>
<evidence type="ECO:0000256" key="2">
    <source>
        <dbReference type="RuleBase" id="RU367088"/>
    </source>
</evidence>
<gene>
    <name evidence="5" type="primary">MINDY4B</name>
</gene>
<dbReference type="InterPro" id="IPR039785">
    <property type="entry name" value="MINY3/4"/>
</dbReference>
<comment type="similarity">
    <text evidence="1 2">Belongs to the MINDY deubiquitinase family. FAM188 subfamily.</text>
</comment>
<dbReference type="GeneID" id="113412460"/>
<keyword evidence="2" id="KW-0833">Ubl conjugation pathway</keyword>
<protein>
    <recommendedName>
        <fullName evidence="2">Ubiquitin carboxyl-terminal hydrolase MINDY</fullName>
        <ecNumber evidence="2">3.4.19.12</ecNumber>
    </recommendedName>
</protein>
<accession>A0A6J1U5P5</accession>
<comment type="catalytic activity">
    <reaction evidence="2">
        <text>Thiol-dependent hydrolysis of ester, thioester, amide, peptide and isopeptide bonds formed by the C-terminal Gly of ubiquitin (a 76-residue protein attached to proteins as an intracellular targeting signal).</text>
        <dbReference type="EC" id="3.4.19.12"/>
    </reaction>
</comment>
<keyword evidence="2" id="KW-0645">Protease</keyword>
<dbReference type="PANTHER" id="PTHR12473">
    <property type="entry name" value="UBIQUITIN CARBOXYL-TERMINAL HYDROLASE MINDY-4-RELATED"/>
    <property type="match status" value="1"/>
</dbReference>
<organism evidence="4 5">
    <name type="scientific">Notechis scutatus</name>
    <name type="common">mainland tiger snake</name>
    <dbReference type="NCBI Taxonomy" id="8663"/>
    <lineage>
        <taxon>Eukaryota</taxon>
        <taxon>Metazoa</taxon>
        <taxon>Chordata</taxon>
        <taxon>Craniata</taxon>
        <taxon>Vertebrata</taxon>
        <taxon>Euteleostomi</taxon>
        <taxon>Lepidosauria</taxon>
        <taxon>Squamata</taxon>
        <taxon>Bifurcata</taxon>
        <taxon>Unidentata</taxon>
        <taxon>Episquamata</taxon>
        <taxon>Toxicofera</taxon>
        <taxon>Serpentes</taxon>
        <taxon>Colubroidea</taxon>
        <taxon>Elapidae</taxon>
        <taxon>Hydrophiinae</taxon>
        <taxon>Notechis</taxon>
    </lineage>
</organism>
<dbReference type="Proteomes" id="UP000504612">
    <property type="component" value="Unplaced"/>
</dbReference>
<dbReference type="AlphaFoldDB" id="A0A6J1U5P5"/>
<sequence>MDKEASSDVRSSVQMELEEISSKIADLDKWRKIFNVHGLEISHRTFQKYQDCKSDNDKEDASGTCQNINPSEQGRFPFNTLYSIPKAVIISSDLGGHPVSLEMALELRRMLFGNTFQVFNYEWKISYFRFHHPFTDLAYALEIDKGGAPAIQMAVQVHIMKHFLFVQNKEANISLQSISEISLKEQEKTLATALADILWTAGESQRATICLITDDTYFTANIDYEVDHFTEQVQLFDFFEKETMQQFILDHIHCLKSEGSHGVILFLYSLLFSRTFERLQEDLDFTTTHLLQCRQGDISCRQAILNLILTGRASPHVFNGCQKLDTEGSVEKVLHGILSRSDVGYLRWSKEEAEQYRSLQVGSMLKTPKLPIWLCNINETYSILFSLNRLLLSDWKMEHLFDLYFYKGKPSQKKTLHLTIDTHSHHWEENHCVDDRDPNKRVPSLEMAIRTKWEGATIIWNGTTPFF</sequence>
<dbReference type="RefSeq" id="XP_026523918.1">
    <property type="nucleotide sequence ID" value="XM_026668133.1"/>
</dbReference>
<evidence type="ECO:0000259" key="3">
    <source>
        <dbReference type="SMART" id="SM01174"/>
    </source>
</evidence>
<name>A0A6J1U5P5_9SAUR</name>
<dbReference type="KEGG" id="nss:113412460"/>
<dbReference type="CTD" id="646951"/>
<dbReference type="GO" id="GO:0006508">
    <property type="term" value="P:proteolysis"/>
    <property type="evidence" value="ECO:0007669"/>
    <property type="project" value="UniProtKB-KW"/>
</dbReference>
<keyword evidence="2" id="KW-0788">Thiol protease</keyword>
<dbReference type="PANTHER" id="PTHR12473:SF18">
    <property type="entry name" value="INACTIVE UBIQUITIN CARBOXYL-TERMINAL HYDROLASE MINDY-4B"/>
    <property type="match status" value="1"/>
</dbReference>
<proteinExistence type="inferred from homology"/>
<dbReference type="EC" id="3.4.19.12" evidence="2"/>
<feature type="domain" description="Deubiquitinating enzyme MINDY-3/4 conserved" evidence="3">
    <location>
        <begin position="108"/>
        <end position="462"/>
    </location>
</feature>
<dbReference type="GO" id="GO:0004843">
    <property type="term" value="F:cysteine-type deubiquitinase activity"/>
    <property type="evidence" value="ECO:0007669"/>
    <property type="project" value="UniProtKB-UniRule"/>
</dbReference>
<dbReference type="GO" id="GO:0071108">
    <property type="term" value="P:protein K48-linked deubiquitination"/>
    <property type="evidence" value="ECO:0007669"/>
    <property type="project" value="InterPro"/>
</dbReference>
<dbReference type="SMART" id="SM01174">
    <property type="entry name" value="DUF4205"/>
    <property type="match status" value="1"/>
</dbReference>
<dbReference type="InterPro" id="IPR025257">
    <property type="entry name" value="MINDY-3/4_CD"/>
</dbReference>
<evidence type="ECO:0000313" key="5">
    <source>
        <dbReference type="RefSeq" id="XP_026523918.1"/>
    </source>
</evidence>
<keyword evidence="2 5" id="KW-0378">Hydrolase</keyword>
<evidence type="ECO:0000256" key="1">
    <source>
        <dbReference type="ARBA" id="ARBA00011074"/>
    </source>
</evidence>
<dbReference type="GO" id="GO:1990380">
    <property type="term" value="F:K48-linked deubiquitinase activity"/>
    <property type="evidence" value="ECO:0007669"/>
    <property type="project" value="UniProtKB-UniRule"/>
</dbReference>
<evidence type="ECO:0000313" key="4">
    <source>
        <dbReference type="Proteomes" id="UP000504612"/>
    </source>
</evidence>
<reference evidence="5" key="1">
    <citation type="submission" date="2025-08" db="UniProtKB">
        <authorList>
            <consortium name="RefSeq"/>
        </authorList>
    </citation>
    <scope>IDENTIFICATION</scope>
</reference>
<dbReference type="Pfam" id="PF13898">
    <property type="entry name" value="MINDY-3_4_CD"/>
    <property type="match status" value="1"/>
</dbReference>